<dbReference type="InterPro" id="IPR008322">
    <property type="entry name" value="UPF0261"/>
</dbReference>
<feature type="domain" description="UPF0261" evidence="1">
    <location>
        <begin position="2"/>
        <end position="176"/>
    </location>
</feature>
<proteinExistence type="predicted"/>
<keyword evidence="3" id="KW-0067">ATP-binding</keyword>
<dbReference type="RefSeq" id="WP_249298998.1">
    <property type="nucleotide sequence ID" value="NZ_JACRSP010000001.1"/>
</dbReference>
<dbReference type="CDD" id="cd15488">
    <property type="entry name" value="Tm-1-like"/>
    <property type="match status" value="1"/>
</dbReference>
<dbReference type="InterPro" id="IPR056778">
    <property type="entry name" value="UPF0261_C"/>
</dbReference>
<evidence type="ECO:0000259" key="1">
    <source>
        <dbReference type="Pfam" id="PF06792"/>
    </source>
</evidence>
<reference evidence="3" key="1">
    <citation type="submission" date="2020-08" db="EMBL/GenBank/DDBJ databases">
        <title>Genome public.</title>
        <authorList>
            <person name="Liu C."/>
            <person name="Sun Q."/>
        </authorList>
    </citation>
    <scope>NUCLEOTIDE SEQUENCE</scope>
    <source>
        <strain evidence="3">BX7</strain>
    </source>
</reference>
<dbReference type="EMBL" id="JACRSP010000001">
    <property type="protein sequence ID" value="MBC8535332.1"/>
    <property type="molecule type" value="Genomic_DNA"/>
</dbReference>
<dbReference type="InterPro" id="IPR044122">
    <property type="entry name" value="UPF0261_N"/>
</dbReference>
<gene>
    <name evidence="3" type="ORF">H8695_01295</name>
</gene>
<evidence type="ECO:0000313" key="4">
    <source>
        <dbReference type="Proteomes" id="UP000620366"/>
    </source>
</evidence>
<dbReference type="NCBIfam" id="NF002674">
    <property type="entry name" value="PRK02399.1-2"/>
    <property type="match status" value="1"/>
</dbReference>
<dbReference type="PANTHER" id="PTHR31862">
    <property type="entry name" value="UPF0261 DOMAIN PROTEIN (AFU_ORTHOLOGUE AFUA_1G10120)"/>
    <property type="match status" value="1"/>
</dbReference>
<dbReference type="Proteomes" id="UP000620366">
    <property type="component" value="Unassembled WGS sequence"/>
</dbReference>
<name>A0A926DCI7_9FIRM</name>
<dbReference type="Gene3D" id="3.40.50.12030">
    <property type="entry name" value="Uncharacterised protein family UPF0261, NC domain"/>
    <property type="match status" value="1"/>
</dbReference>
<dbReference type="InterPro" id="IPR051353">
    <property type="entry name" value="Tobamovirus_resist_UPF0261"/>
</dbReference>
<dbReference type="Pfam" id="PF06792">
    <property type="entry name" value="UPF0261"/>
    <property type="match status" value="1"/>
</dbReference>
<sequence length="404" mass="43282">MKTIAVIGTFDTKAQEYGFVMDRMREHGVRPLAIDVGTHNAAPSAVDITSAEVAALAGTQIERLHGLSRQDAFSAMLKGAQQCVKELHGRGEIQGIFGMGGSGGTTLASAAMRTLPLGVPKLLVSTLAGTARMADYVGGTDIIVMGSIVDISGLNSITKMIFSRAAGVIAGAVNGEYREPSGHRLRIAASMYGVTTPGVTFAKRYLESRGYEVITFHATGSGGRAMEQLIREGFFDGVLDMTLPEIHAHVLGVPSSTAGPERCAGAARKDIPQVVCPGGMDMCSTTDFTGFEDRRVYCHNTTPSHFRPNARDMERSGVYLAQQLNKSHADCAVYLPCGGLSLVDVPGGATYDPEADESLFEAIKSNLDRRVELHESPRNINDESFALEMAQRLDEMMTRRCASE</sequence>
<keyword evidence="4" id="KW-1185">Reference proteome</keyword>
<comment type="caution">
    <text evidence="3">The sequence shown here is derived from an EMBL/GenBank/DDBJ whole genome shotgun (WGS) entry which is preliminary data.</text>
</comment>
<dbReference type="Pfam" id="PF23189">
    <property type="entry name" value="UPF0261_C"/>
    <property type="match status" value="1"/>
</dbReference>
<organism evidence="3 4">
    <name type="scientific">Feifania hominis</name>
    <dbReference type="NCBI Taxonomy" id="2763660"/>
    <lineage>
        <taxon>Bacteria</taxon>
        <taxon>Bacillati</taxon>
        <taxon>Bacillota</taxon>
        <taxon>Clostridia</taxon>
        <taxon>Eubacteriales</taxon>
        <taxon>Feifaniaceae</taxon>
        <taxon>Feifania</taxon>
    </lineage>
</organism>
<dbReference type="Gene3D" id="3.40.50.12020">
    <property type="entry name" value="Uncharacterised protein family UPF0261, NN domain"/>
    <property type="match status" value="1"/>
</dbReference>
<feature type="domain" description="UPF0261" evidence="2">
    <location>
        <begin position="185"/>
        <end position="397"/>
    </location>
</feature>
<evidence type="ECO:0000259" key="2">
    <source>
        <dbReference type="Pfam" id="PF23189"/>
    </source>
</evidence>
<dbReference type="AlphaFoldDB" id="A0A926DCI7"/>
<dbReference type="GO" id="GO:0005524">
    <property type="term" value="F:ATP binding"/>
    <property type="evidence" value="ECO:0007669"/>
    <property type="project" value="UniProtKB-KW"/>
</dbReference>
<keyword evidence="3" id="KW-0547">Nucleotide-binding</keyword>
<dbReference type="PANTHER" id="PTHR31862:SF1">
    <property type="entry name" value="UPF0261 DOMAIN PROTEIN (AFU_ORTHOLOGUE AFUA_1G10120)"/>
    <property type="match status" value="1"/>
</dbReference>
<dbReference type="PIRSF" id="PIRSF033271">
    <property type="entry name" value="UCP033271"/>
    <property type="match status" value="1"/>
</dbReference>
<protein>
    <submittedName>
        <fullName evidence="3">Tm-1-like ATP-binding domain-containing protein</fullName>
    </submittedName>
</protein>
<accession>A0A926DCI7</accession>
<evidence type="ECO:0000313" key="3">
    <source>
        <dbReference type="EMBL" id="MBC8535332.1"/>
    </source>
</evidence>